<dbReference type="RefSeq" id="XP_033690298.1">
    <property type="nucleotide sequence ID" value="XM_033834583.1"/>
</dbReference>
<accession>A0A6A6IY20</accession>
<dbReference type="EMBL" id="ML987190">
    <property type="protein sequence ID" value="KAF2255294.1"/>
    <property type="molecule type" value="Genomic_DNA"/>
</dbReference>
<feature type="compositionally biased region" description="Polar residues" evidence="1">
    <location>
        <begin position="41"/>
        <end position="52"/>
    </location>
</feature>
<feature type="region of interest" description="Disordered" evidence="1">
    <location>
        <begin position="224"/>
        <end position="246"/>
    </location>
</feature>
<evidence type="ECO:0000313" key="2">
    <source>
        <dbReference type="EMBL" id="KAF2255294.1"/>
    </source>
</evidence>
<proteinExistence type="predicted"/>
<keyword evidence="3" id="KW-1185">Reference proteome</keyword>
<sequence>MAVPPSARPLRRSYSSTNIKYRLLKPLQRRVSDSATEAVPPQSSELSESLRNALSPPPPHSSHVTSTSNIDPLSELSPAQSPAPILRNNQRALSPQQASPLTSTSQRLASQSRTIRTLTSLNADLAAHLGDALAAGKNLLTRFKDVVSKHDALVDQLHEANRAVLRLKKSDRAKGKVQQRNLRLKATIRSHQCGGRGREEALLEALALASERIEELESAGERVLDALDGDDSGSEDGDGEGDEEGGVGLLEAGVVFRGVLEDETFREQKVLWGELLET</sequence>
<feature type="compositionally biased region" description="Acidic residues" evidence="1">
    <location>
        <begin position="227"/>
        <end position="245"/>
    </location>
</feature>
<feature type="region of interest" description="Disordered" evidence="1">
    <location>
        <begin position="1"/>
        <end position="82"/>
    </location>
</feature>
<evidence type="ECO:0000256" key="1">
    <source>
        <dbReference type="SAM" id="MobiDB-lite"/>
    </source>
</evidence>
<dbReference type="OrthoDB" id="3782133at2759"/>
<dbReference type="GeneID" id="54587913"/>
<gene>
    <name evidence="2" type="ORF">BU26DRAFT_583993</name>
</gene>
<evidence type="ECO:0000313" key="3">
    <source>
        <dbReference type="Proteomes" id="UP000800094"/>
    </source>
</evidence>
<protein>
    <submittedName>
        <fullName evidence="2">Uncharacterized protein</fullName>
    </submittedName>
</protein>
<organism evidence="2 3">
    <name type="scientific">Trematosphaeria pertusa</name>
    <dbReference type="NCBI Taxonomy" id="390896"/>
    <lineage>
        <taxon>Eukaryota</taxon>
        <taxon>Fungi</taxon>
        <taxon>Dikarya</taxon>
        <taxon>Ascomycota</taxon>
        <taxon>Pezizomycotina</taxon>
        <taxon>Dothideomycetes</taxon>
        <taxon>Pleosporomycetidae</taxon>
        <taxon>Pleosporales</taxon>
        <taxon>Massarineae</taxon>
        <taxon>Trematosphaeriaceae</taxon>
        <taxon>Trematosphaeria</taxon>
    </lineage>
</organism>
<reference evidence="2" key="1">
    <citation type="journal article" date="2020" name="Stud. Mycol.">
        <title>101 Dothideomycetes genomes: a test case for predicting lifestyles and emergence of pathogens.</title>
        <authorList>
            <person name="Haridas S."/>
            <person name="Albert R."/>
            <person name="Binder M."/>
            <person name="Bloem J."/>
            <person name="Labutti K."/>
            <person name="Salamov A."/>
            <person name="Andreopoulos B."/>
            <person name="Baker S."/>
            <person name="Barry K."/>
            <person name="Bills G."/>
            <person name="Bluhm B."/>
            <person name="Cannon C."/>
            <person name="Castanera R."/>
            <person name="Culley D."/>
            <person name="Daum C."/>
            <person name="Ezra D."/>
            <person name="Gonzalez J."/>
            <person name="Henrissat B."/>
            <person name="Kuo A."/>
            <person name="Liang C."/>
            <person name="Lipzen A."/>
            <person name="Lutzoni F."/>
            <person name="Magnuson J."/>
            <person name="Mondo S."/>
            <person name="Nolan M."/>
            <person name="Ohm R."/>
            <person name="Pangilinan J."/>
            <person name="Park H.-J."/>
            <person name="Ramirez L."/>
            <person name="Alfaro M."/>
            <person name="Sun H."/>
            <person name="Tritt A."/>
            <person name="Yoshinaga Y."/>
            <person name="Zwiers L.-H."/>
            <person name="Turgeon B."/>
            <person name="Goodwin S."/>
            <person name="Spatafora J."/>
            <person name="Crous P."/>
            <person name="Grigoriev I."/>
        </authorList>
    </citation>
    <scope>NUCLEOTIDE SEQUENCE</scope>
    <source>
        <strain evidence="2">CBS 122368</strain>
    </source>
</reference>
<feature type="region of interest" description="Disordered" evidence="1">
    <location>
        <begin position="91"/>
        <end position="110"/>
    </location>
</feature>
<dbReference type="Proteomes" id="UP000800094">
    <property type="component" value="Unassembled WGS sequence"/>
</dbReference>
<dbReference type="AlphaFoldDB" id="A0A6A6IY20"/>
<name>A0A6A6IY20_9PLEO</name>